<dbReference type="Pfam" id="PF04233">
    <property type="entry name" value="Phage_Mu_F"/>
    <property type="match status" value="1"/>
</dbReference>
<dbReference type="RefSeq" id="WP_128520918.1">
    <property type="nucleotide sequence ID" value="NZ_RJQC01000003.1"/>
</dbReference>
<evidence type="ECO:0000259" key="2">
    <source>
        <dbReference type="Pfam" id="PF04233"/>
    </source>
</evidence>
<keyword evidence="4" id="KW-1185">Reference proteome</keyword>
<name>A0A3N0HYR6_9FIRM</name>
<evidence type="ECO:0000313" key="4">
    <source>
        <dbReference type="Proteomes" id="UP000276568"/>
    </source>
</evidence>
<organism evidence="3 4">
    <name type="scientific">Absicoccus porci</name>
    <dbReference type="NCBI Taxonomy" id="2486576"/>
    <lineage>
        <taxon>Bacteria</taxon>
        <taxon>Bacillati</taxon>
        <taxon>Bacillota</taxon>
        <taxon>Erysipelotrichia</taxon>
        <taxon>Erysipelotrichales</taxon>
        <taxon>Erysipelotrichaceae</taxon>
        <taxon>Absicoccus</taxon>
    </lineage>
</organism>
<protein>
    <recommendedName>
        <fullName evidence="2">Phage head morphogenesis domain-containing protein</fullName>
    </recommendedName>
</protein>
<evidence type="ECO:0000313" key="3">
    <source>
        <dbReference type="EMBL" id="RNM29854.1"/>
    </source>
</evidence>
<comment type="caution">
    <text evidence="3">The sequence shown here is derived from an EMBL/GenBank/DDBJ whole genome shotgun (WGS) entry which is preliminary data.</text>
</comment>
<dbReference type="AlphaFoldDB" id="A0A3N0HYR6"/>
<dbReference type="Proteomes" id="UP000276568">
    <property type="component" value="Unassembled WGS sequence"/>
</dbReference>
<gene>
    <name evidence="3" type="ORF">EDX97_09535</name>
</gene>
<dbReference type="EMBL" id="RJQC01000003">
    <property type="protein sequence ID" value="RNM29854.1"/>
    <property type="molecule type" value="Genomic_DNA"/>
</dbReference>
<feature type="region of interest" description="Disordered" evidence="1">
    <location>
        <begin position="1"/>
        <end position="31"/>
    </location>
</feature>
<dbReference type="NCBIfam" id="TIGR01641">
    <property type="entry name" value="phageSPP1_gp7"/>
    <property type="match status" value="1"/>
</dbReference>
<dbReference type="InterPro" id="IPR006528">
    <property type="entry name" value="Phage_head_morphogenesis_dom"/>
</dbReference>
<reference evidence="3 4" key="1">
    <citation type="submission" date="2018-11" db="EMBL/GenBank/DDBJ databases">
        <title>Clostridium sp. nov., a member of the family Erysipelotrichaceae isolated from pig faeces.</title>
        <authorList>
            <person name="Chang Y.-H."/>
        </authorList>
    </citation>
    <scope>NUCLEOTIDE SEQUENCE [LARGE SCALE GENOMIC DNA]</scope>
    <source>
        <strain evidence="3 4">YH-panp20</strain>
    </source>
</reference>
<evidence type="ECO:0000256" key="1">
    <source>
        <dbReference type="SAM" id="MobiDB-lite"/>
    </source>
</evidence>
<sequence>MAKTKTRDDAENYWVRREAKAREKSQSDDSEKSDVVKRIFEYMFHNVTEQINAWYSKYASKEGISMSEAKKRADKLDIKAYEEKAKKYVKEKDFSQQANDEMKIYNLTMKANRLELLKSEVALELAAGNDEYEKYVEDCLKDKTIDEMERQAGILGKTIKNNGDMIKSIVNASFYNATFSERIWANQDMLRSELEGYMTKAIIQGKSTNSLISDMRKRFDVSYYAADRLLRTEERRIQTDVAKRSYEENGFGQYKYVIMNTKACDECRKLDGNIYDTKDMTPGVNAPPMHPICHCSTVPYIDRKLFDEYLDDPDSGDMTFEEWQKQRNGLNKRLSLNKSKRINNKEDLMSITKSDIISMEDIDQIKKYFSTAHNITIDGFDNKDLFAVKATLAGVDDFINEFSKAKDGIKTIKYNSHSKVYGRMSENKIMTIGPQGLQSYGTGVHESAHALDFVMSTIGTNDFSERIVEQSRKQCGLRKNSKKLERILFDITNQFEDLDNLIEIYAYSMESEFGGNSNILTKSIFELTQGELSDV</sequence>
<feature type="domain" description="Phage head morphogenesis" evidence="2">
    <location>
        <begin position="197"/>
        <end position="297"/>
    </location>
</feature>
<accession>A0A3N0HYR6</accession>
<dbReference type="OrthoDB" id="9765386at2"/>
<proteinExistence type="predicted"/>